<dbReference type="RefSeq" id="WP_106513451.1">
    <property type="nucleotide sequence ID" value="NZ_PXYI01000004.1"/>
</dbReference>
<evidence type="ECO:0000313" key="3">
    <source>
        <dbReference type="Proteomes" id="UP000241167"/>
    </source>
</evidence>
<organism evidence="2 3">
    <name type="scientific">Allosphingosinicella deserti</name>
    <dbReference type="NCBI Taxonomy" id="2116704"/>
    <lineage>
        <taxon>Bacteria</taxon>
        <taxon>Pseudomonadati</taxon>
        <taxon>Pseudomonadota</taxon>
        <taxon>Alphaproteobacteria</taxon>
        <taxon>Sphingomonadales</taxon>
        <taxon>Sphingomonadaceae</taxon>
        <taxon>Allosphingosinicella</taxon>
    </lineage>
</organism>
<name>A0A2P7QNK6_9SPHN</name>
<feature type="transmembrane region" description="Helical" evidence="1">
    <location>
        <begin position="47"/>
        <end position="69"/>
    </location>
</feature>
<accession>A0A2P7QNK6</accession>
<evidence type="ECO:0000256" key="1">
    <source>
        <dbReference type="SAM" id="Phobius"/>
    </source>
</evidence>
<dbReference type="EMBL" id="PXYI01000004">
    <property type="protein sequence ID" value="PSJ39553.1"/>
    <property type="molecule type" value="Genomic_DNA"/>
</dbReference>
<keyword evidence="3" id="KW-1185">Reference proteome</keyword>
<keyword evidence="1" id="KW-1133">Transmembrane helix</keyword>
<comment type="caution">
    <text evidence="2">The sequence shown here is derived from an EMBL/GenBank/DDBJ whole genome shotgun (WGS) entry which is preliminary data.</text>
</comment>
<proteinExistence type="predicted"/>
<reference evidence="2 3" key="1">
    <citation type="submission" date="2018-03" db="EMBL/GenBank/DDBJ databases">
        <title>The draft genome of Sphingosinicella sp. GL-C-18.</title>
        <authorList>
            <person name="Liu L."/>
            <person name="Li L."/>
            <person name="Liang L."/>
            <person name="Zhang X."/>
            <person name="Wang T."/>
        </authorList>
    </citation>
    <scope>NUCLEOTIDE SEQUENCE [LARGE SCALE GENOMIC DNA]</scope>
    <source>
        <strain evidence="2 3">GL-C-18</strain>
    </source>
</reference>
<dbReference type="AlphaFoldDB" id="A0A2P7QNK6"/>
<keyword evidence="1" id="KW-0472">Membrane</keyword>
<protein>
    <submittedName>
        <fullName evidence="2">Uncharacterized protein</fullName>
    </submittedName>
</protein>
<dbReference type="OrthoDB" id="7585526at2"/>
<evidence type="ECO:0000313" key="2">
    <source>
        <dbReference type="EMBL" id="PSJ39553.1"/>
    </source>
</evidence>
<dbReference type="Proteomes" id="UP000241167">
    <property type="component" value="Unassembled WGS sequence"/>
</dbReference>
<keyword evidence="1" id="KW-0812">Transmembrane</keyword>
<gene>
    <name evidence="2" type="ORF">C7I55_13175</name>
</gene>
<sequence length="80" mass="8768">MKRAVIAILGSVLAAAYWWSVFTIVHAGLLFAGDRDPASQPAPDHEVLTRNGLIILGAVLVFAALSVIWHRVMKRFQRGT</sequence>